<comment type="caution">
    <text evidence="2">The sequence shown here is derived from an EMBL/GenBank/DDBJ whole genome shotgun (WGS) entry which is preliminary data.</text>
</comment>
<reference evidence="2 3" key="1">
    <citation type="submission" date="2015-09" db="EMBL/GenBank/DDBJ databases">
        <title>Bacillus cereus food isolates.</title>
        <authorList>
            <person name="Boekhorst J."/>
        </authorList>
    </citation>
    <scope>NUCLEOTIDE SEQUENCE [LARGE SCALE GENOMIC DNA]</scope>
    <source>
        <strain evidence="2 3">B4088</strain>
    </source>
</reference>
<organism evidence="2 3">
    <name type="scientific">Bacillus cereus</name>
    <dbReference type="NCBI Taxonomy" id="1396"/>
    <lineage>
        <taxon>Bacteria</taxon>
        <taxon>Bacillati</taxon>
        <taxon>Bacillota</taxon>
        <taxon>Bacilli</taxon>
        <taxon>Bacillales</taxon>
        <taxon>Bacillaceae</taxon>
        <taxon>Bacillus</taxon>
        <taxon>Bacillus cereus group</taxon>
    </lineage>
</organism>
<feature type="coiled-coil region" evidence="1">
    <location>
        <begin position="19"/>
        <end position="46"/>
    </location>
</feature>
<dbReference type="AlphaFoldDB" id="A0A164KXP3"/>
<protein>
    <submittedName>
        <fullName evidence="2">Uncharacterized protein</fullName>
    </submittedName>
</protein>
<name>A0A164KXP3_BACCE</name>
<keyword evidence="1" id="KW-0175">Coiled coil</keyword>
<sequence length="126" mass="14529">MNFIEEIRKIESQIANTTGDLANQMIDELQATKKQLERQMERVMLKTEVDLKSLDIIKEDNLTLQKNIREFHVLQTSIRNIASKLEGSFESKTGTGIQEVLKKHEKETAHNLLNQYVQLSNSCGKR</sequence>
<gene>
    <name evidence="2" type="ORF">B4088_5877</name>
</gene>
<proteinExistence type="predicted"/>
<evidence type="ECO:0000313" key="3">
    <source>
        <dbReference type="Proteomes" id="UP000076482"/>
    </source>
</evidence>
<dbReference type="PATRIC" id="fig|1396.535.peg.6897"/>
<dbReference type="EMBL" id="LJKE01000119">
    <property type="protein sequence ID" value="KZD51832.1"/>
    <property type="molecule type" value="Genomic_DNA"/>
</dbReference>
<accession>A0A164KXP3</accession>
<dbReference type="RefSeq" id="WP_063263236.1">
    <property type="nucleotide sequence ID" value="NZ_LJKE01000119.1"/>
</dbReference>
<evidence type="ECO:0000256" key="1">
    <source>
        <dbReference type="SAM" id="Coils"/>
    </source>
</evidence>
<evidence type="ECO:0000313" key="2">
    <source>
        <dbReference type="EMBL" id="KZD51832.1"/>
    </source>
</evidence>
<dbReference type="Proteomes" id="UP000076482">
    <property type="component" value="Unassembled WGS sequence"/>
</dbReference>